<dbReference type="VEuPathDB" id="VectorBase:HLOH_051848"/>
<gene>
    <name evidence="1" type="ORF">HPB48_006630</name>
</gene>
<evidence type="ECO:0000313" key="2">
    <source>
        <dbReference type="Proteomes" id="UP000821853"/>
    </source>
</evidence>
<sequence length="64" mass="6783">MPMQPNEEIKIVPQAQGDLDLAKAGKTFVTSAILAGTGITSQDSMEATLTSKNWQNTVVVSTSM</sequence>
<comment type="caution">
    <text evidence="1">The sequence shown here is derived from an EMBL/GenBank/DDBJ whole genome shotgun (WGS) entry which is preliminary data.</text>
</comment>
<protein>
    <submittedName>
        <fullName evidence="1">Uncharacterized protein</fullName>
    </submittedName>
</protein>
<dbReference type="AlphaFoldDB" id="A0A9J6GU07"/>
<organism evidence="1 2">
    <name type="scientific">Haemaphysalis longicornis</name>
    <name type="common">Bush tick</name>
    <dbReference type="NCBI Taxonomy" id="44386"/>
    <lineage>
        <taxon>Eukaryota</taxon>
        <taxon>Metazoa</taxon>
        <taxon>Ecdysozoa</taxon>
        <taxon>Arthropoda</taxon>
        <taxon>Chelicerata</taxon>
        <taxon>Arachnida</taxon>
        <taxon>Acari</taxon>
        <taxon>Parasitiformes</taxon>
        <taxon>Ixodida</taxon>
        <taxon>Ixodoidea</taxon>
        <taxon>Ixodidae</taxon>
        <taxon>Haemaphysalinae</taxon>
        <taxon>Haemaphysalis</taxon>
    </lineage>
</organism>
<dbReference type="EMBL" id="JABSTR010000009">
    <property type="protein sequence ID" value="KAH9379005.1"/>
    <property type="molecule type" value="Genomic_DNA"/>
</dbReference>
<evidence type="ECO:0000313" key="1">
    <source>
        <dbReference type="EMBL" id="KAH9379005.1"/>
    </source>
</evidence>
<dbReference type="OrthoDB" id="6511505at2759"/>
<accession>A0A9J6GU07</accession>
<reference evidence="1 2" key="1">
    <citation type="journal article" date="2020" name="Cell">
        <title>Large-Scale Comparative Analyses of Tick Genomes Elucidate Their Genetic Diversity and Vector Capacities.</title>
        <authorList>
            <consortium name="Tick Genome and Microbiome Consortium (TIGMIC)"/>
            <person name="Jia N."/>
            <person name="Wang J."/>
            <person name="Shi W."/>
            <person name="Du L."/>
            <person name="Sun Y."/>
            <person name="Zhan W."/>
            <person name="Jiang J.F."/>
            <person name="Wang Q."/>
            <person name="Zhang B."/>
            <person name="Ji P."/>
            <person name="Bell-Sakyi L."/>
            <person name="Cui X.M."/>
            <person name="Yuan T.T."/>
            <person name="Jiang B.G."/>
            <person name="Yang W.F."/>
            <person name="Lam T.T."/>
            <person name="Chang Q.C."/>
            <person name="Ding S.J."/>
            <person name="Wang X.J."/>
            <person name="Zhu J.G."/>
            <person name="Ruan X.D."/>
            <person name="Zhao L."/>
            <person name="Wei J.T."/>
            <person name="Ye R.Z."/>
            <person name="Que T.C."/>
            <person name="Du C.H."/>
            <person name="Zhou Y.H."/>
            <person name="Cheng J.X."/>
            <person name="Dai P.F."/>
            <person name="Guo W.B."/>
            <person name="Han X.H."/>
            <person name="Huang E.J."/>
            <person name="Li L.F."/>
            <person name="Wei W."/>
            <person name="Gao Y.C."/>
            <person name="Liu J.Z."/>
            <person name="Shao H.Z."/>
            <person name="Wang X."/>
            <person name="Wang C.C."/>
            <person name="Yang T.C."/>
            <person name="Huo Q.B."/>
            <person name="Li W."/>
            <person name="Chen H.Y."/>
            <person name="Chen S.E."/>
            <person name="Zhou L.G."/>
            <person name="Ni X.B."/>
            <person name="Tian J.H."/>
            <person name="Sheng Y."/>
            <person name="Liu T."/>
            <person name="Pan Y.S."/>
            <person name="Xia L.Y."/>
            <person name="Li J."/>
            <person name="Zhao F."/>
            <person name="Cao W.C."/>
        </authorList>
    </citation>
    <scope>NUCLEOTIDE SEQUENCE [LARGE SCALE GENOMIC DNA]</scope>
    <source>
        <strain evidence="1">HaeL-2018</strain>
    </source>
</reference>
<keyword evidence="2" id="KW-1185">Reference proteome</keyword>
<proteinExistence type="predicted"/>
<dbReference type="Proteomes" id="UP000821853">
    <property type="component" value="Unassembled WGS sequence"/>
</dbReference>
<name>A0A9J6GU07_HAELO</name>